<gene>
    <name evidence="1" type="ORF">KIH16_00435</name>
</gene>
<protein>
    <submittedName>
        <fullName evidence="1">M20/M25/M40 family metallo-hydrolase</fullName>
    </submittedName>
</protein>
<reference evidence="1" key="1">
    <citation type="submission" date="2021-05" db="EMBL/GenBank/DDBJ databases">
        <title>An isolated secondary fermenter in methanogenic hydrocarbon-degrading communities.</title>
        <authorList>
            <person name="Liu Y.-F."/>
            <person name="Liu Z.-l."/>
        </authorList>
    </citation>
    <scope>NUCLEOTIDE SEQUENCE</scope>
    <source>
        <strain evidence="1">L-13</strain>
    </source>
</reference>
<name>A0ACD1DVU6_9BACT</name>
<dbReference type="Proteomes" id="UP000682204">
    <property type="component" value="Chromosome"/>
</dbReference>
<evidence type="ECO:0000313" key="1">
    <source>
        <dbReference type="EMBL" id="QVL36330.1"/>
    </source>
</evidence>
<dbReference type="EMBL" id="CP074691">
    <property type="protein sequence ID" value="QVL36330.1"/>
    <property type="molecule type" value="Genomic_DNA"/>
</dbReference>
<accession>A0ACD1DVU6</accession>
<evidence type="ECO:0000313" key="2">
    <source>
        <dbReference type="Proteomes" id="UP000682204"/>
    </source>
</evidence>
<keyword evidence="2" id="KW-1185">Reference proteome</keyword>
<sequence length="348" mass="36110">MTPWGALLADLVATPGVSGHEEAAASLLSRRLPDLGWESVEIDGGGNVVGRRGRGERELLLVGHIDTVPGGPPFRIEGPILWGRGSVDAKGPLCALAAAGGALPLPPGWQVTLVAAVGEERDSRGMRYRLPLHAPAGCVVGEPSGTTGVTIAYRGRLLLELAASDGGAHRSGNSGPLTATVLAAAALIGRVRSLDDPSRLVVDRPSVAVAFMRGDEEAGRSASVEIDVRLPLGADPAAWEADLASVVQNVEVRRLEAVAAHHVGRNDAMARALTSGVRTLGARPALLVKGGTADFNLAAAWNCPLAAYGPGDSRLDHSDEEHLSLDELDRSVAVLRAGLEVFLASRRV</sequence>
<organism evidence="1 2">
    <name type="scientific">Aminirod propionatiphilus</name>
    <dbReference type="NCBI Taxonomy" id="3415223"/>
    <lineage>
        <taxon>Bacteria</taxon>
        <taxon>Thermotogati</taxon>
        <taxon>Synergistota</taxon>
        <taxon>Synergistia</taxon>
        <taxon>Synergistales</taxon>
        <taxon>Aminiphilaceae</taxon>
        <taxon>Aminirod</taxon>
    </lineage>
</organism>
<proteinExistence type="predicted"/>